<evidence type="ECO:0000313" key="1">
    <source>
        <dbReference type="EMBL" id="AVI43402.1"/>
    </source>
</evidence>
<name>A0A2P1BNW8_KLEPN</name>
<reference evidence="1" key="1">
    <citation type="submission" date="2017-12" db="EMBL/GenBank/DDBJ databases">
        <title>Insights into the successfully spreading KPC-encoding IncII plasmids.</title>
        <authorList>
            <person name="Brandt C."/>
            <person name="Pletz M.W."/>
            <person name="Makarewicz O."/>
        </authorList>
    </citation>
    <scope>NUCLEOTIDE SEQUENCE</scope>
    <source>
        <strain evidence="1">St015256/1</strain>
        <plasmid evidence="1">pUJ-83KPC</plasmid>
    </source>
</reference>
<accession>A0A2P1BNW8</accession>
<protein>
    <submittedName>
        <fullName evidence="1">Uncharacterized protein</fullName>
    </submittedName>
</protein>
<organism evidence="1">
    <name type="scientific">Klebsiella pneumoniae</name>
    <dbReference type="NCBI Taxonomy" id="573"/>
    <lineage>
        <taxon>Bacteria</taxon>
        <taxon>Pseudomonadati</taxon>
        <taxon>Pseudomonadota</taxon>
        <taxon>Gammaproteobacteria</taxon>
        <taxon>Enterobacterales</taxon>
        <taxon>Enterobacteriaceae</taxon>
        <taxon>Klebsiella/Raoultella group</taxon>
        <taxon>Klebsiella</taxon>
        <taxon>Klebsiella pneumoniae complex</taxon>
    </lineage>
</organism>
<dbReference type="AlphaFoldDB" id="A0A2P1BNW8"/>
<proteinExistence type="predicted"/>
<geneLocation type="plasmid" evidence="1">
    <name>pUJ-83KPC</name>
</geneLocation>
<sequence length="81" mass="9142">MPALSLESDQARQVQVYEQVKAAYSTVSAHLIKRVITETEISVTHPRFVFIGRETYEAAGGVVREDLFSRRRMTVLQIACS</sequence>
<keyword evidence="1" id="KW-0614">Plasmid</keyword>
<dbReference type="EMBL" id="MG700549">
    <property type="protein sequence ID" value="AVI43402.1"/>
    <property type="molecule type" value="Genomic_DNA"/>
</dbReference>